<feature type="chain" id="PRO_5045354693" description="DUF4350 domain-containing protein" evidence="3">
    <location>
        <begin position="27"/>
        <end position="424"/>
    </location>
</feature>
<feature type="transmembrane region" description="Helical" evidence="2">
    <location>
        <begin position="289"/>
        <end position="309"/>
    </location>
</feature>
<keyword evidence="6" id="KW-1185">Reference proteome</keyword>
<comment type="caution">
    <text evidence="5">The sequence shown here is derived from an EMBL/GenBank/DDBJ whole genome shotgun (WGS) entry which is preliminary data.</text>
</comment>
<feature type="compositionally biased region" description="Gly residues" evidence="1">
    <location>
        <begin position="251"/>
        <end position="275"/>
    </location>
</feature>
<dbReference type="EMBL" id="BOMG01000097">
    <property type="protein sequence ID" value="GID59511.1"/>
    <property type="molecule type" value="Genomic_DNA"/>
</dbReference>
<dbReference type="InterPro" id="IPR025646">
    <property type="entry name" value="DUF4350"/>
</dbReference>
<sequence length="424" mass="44661">MKRWKRAAIPFAVLTALITGTLIVHAIQTPDTDDPEYLTPERTEQISGGTLAERLRAAGIRVDRATTTEQALGKATVGQPVTLFLPAPDLADLSRVHGLPPGTRVVAVNPSNSTLRRTNWPVQTAGSRWTTRVAEPGCAEPVAETAGPAAVLRTEYEPQSRAIVCYSGAMVSMIIDDTYSLTVVGSPDPFRDDRIAEHGNAALAVGLLSQRSRVVWLDVHERDRPVPSSSPTWSPPPPPTAEPTATVERTGTGGDGPGGEGEASPGTGEGTGSAGGPQQDPLTKSFPPALWATLALLALILLALAAAAARRLGTPVAEPLPSRVPAGETMLGHARLYQRGRARDESLDILVAAARRTLTRHLGLPPDASVEDIAAQAGLPVRYVRDILDGEPPRGNADMVESAALLQALVDTVVTPRTDKGEQS</sequence>
<evidence type="ECO:0000256" key="2">
    <source>
        <dbReference type="SAM" id="Phobius"/>
    </source>
</evidence>
<keyword evidence="2" id="KW-1133">Transmembrane helix</keyword>
<keyword evidence="2" id="KW-0812">Transmembrane</keyword>
<feature type="region of interest" description="Disordered" evidence="1">
    <location>
        <begin position="223"/>
        <end position="284"/>
    </location>
</feature>
<evidence type="ECO:0000313" key="5">
    <source>
        <dbReference type="EMBL" id="GID59511.1"/>
    </source>
</evidence>
<evidence type="ECO:0000256" key="3">
    <source>
        <dbReference type="SAM" id="SignalP"/>
    </source>
</evidence>
<proteinExistence type="predicted"/>
<name>A0ABQ3XLZ0_9ACTN</name>
<protein>
    <recommendedName>
        <fullName evidence="4">DUF4350 domain-containing protein</fullName>
    </recommendedName>
</protein>
<accession>A0ABQ3XLZ0</accession>
<keyword evidence="3" id="KW-0732">Signal</keyword>
<keyword evidence="2" id="KW-0472">Membrane</keyword>
<gene>
    <name evidence="5" type="ORF">Aco03nite_079150</name>
</gene>
<reference evidence="5 6" key="1">
    <citation type="submission" date="2021-01" db="EMBL/GenBank/DDBJ databases">
        <title>Whole genome shotgun sequence of Actinoplanes couchii NBRC 106145.</title>
        <authorList>
            <person name="Komaki H."/>
            <person name="Tamura T."/>
        </authorList>
    </citation>
    <scope>NUCLEOTIDE SEQUENCE [LARGE SCALE GENOMIC DNA]</scope>
    <source>
        <strain evidence="5 6">NBRC 106145</strain>
    </source>
</reference>
<evidence type="ECO:0000256" key="1">
    <source>
        <dbReference type="SAM" id="MobiDB-lite"/>
    </source>
</evidence>
<dbReference type="RefSeq" id="WP_203805654.1">
    <property type="nucleotide sequence ID" value="NZ_BAAAQE010000112.1"/>
</dbReference>
<evidence type="ECO:0000259" key="4">
    <source>
        <dbReference type="Pfam" id="PF14258"/>
    </source>
</evidence>
<dbReference type="Pfam" id="PF14258">
    <property type="entry name" value="DUF4350"/>
    <property type="match status" value="1"/>
</dbReference>
<feature type="domain" description="DUF4350" evidence="4">
    <location>
        <begin position="51"/>
        <end position="208"/>
    </location>
</feature>
<organism evidence="5 6">
    <name type="scientific">Actinoplanes couchii</name>
    <dbReference type="NCBI Taxonomy" id="403638"/>
    <lineage>
        <taxon>Bacteria</taxon>
        <taxon>Bacillati</taxon>
        <taxon>Actinomycetota</taxon>
        <taxon>Actinomycetes</taxon>
        <taxon>Micromonosporales</taxon>
        <taxon>Micromonosporaceae</taxon>
        <taxon>Actinoplanes</taxon>
    </lineage>
</organism>
<dbReference type="Proteomes" id="UP000612282">
    <property type="component" value="Unassembled WGS sequence"/>
</dbReference>
<evidence type="ECO:0000313" key="6">
    <source>
        <dbReference type="Proteomes" id="UP000612282"/>
    </source>
</evidence>
<feature type="signal peptide" evidence="3">
    <location>
        <begin position="1"/>
        <end position="26"/>
    </location>
</feature>